<dbReference type="GO" id="GO:0016791">
    <property type="term" value="F:phosphatase activity"/>
    <property type="evidence" value="ECO:0007669"/>
    <property type="project" value="TreeGrafter"/>
</dbReference>
<evidence type="ECO:0000256" key="2">
    <source>
        <dbReference type="PIRSR" id="PIRSR000915-1"/>
    </source>
</evidence>
<gene>
    <name evidence="5" type="ORF">IAC57_04165</name>
</gene>
<protein>
    <recommendedName>
        <fullName evidence="1">Acid sugar phosphatase</fullName>
        <ecNumber evidence="1">3.1.3.-</ecNumber>
    </recommendedName>
</protein>
<comment type="similarity">
    <text evidence="1">Belongs to the HAD-like hydrolase superfamily. NagD family.</text>
</comment>
<dbReference type="InterPro" id="IPR036412">
    <property type="entry name" value="HAD-like_sf"/>
</dbReference>
<dbReference type="GO" id="GO:0005737">
    <property type="term" value="C:cytoplasm"/>
    <property type="evidence" value="ECO:0007669"/>
    <property type="project" value="TreeGrafter"/>
</dbReference>
<feature type="binding site" evidence="4">
    <location>
        <position position="17"/>
    </location>
    <ligand>
        <name>Mg(2+)</name>
        <dbReference type="ChEBI" id="CHEBI:18420"/>
    </ligand>
</feature>
<dbReference type="SUPFAM" id="SSF56784">
    <property type="entry name" value="HAD-like"/>
    <property type="match status" value="1"/>
</dbReference>
<dbReference type="NCBIfam" id="TIGR01460">
    <property type="entry name" value="HAD-SF-IIA"/>
    <property type="match status" value="1"/>
</dbReference>
<reference evidence="5" key="1">
    <citation type="submission" date="2020-10" db="EMBL/GenBank/DDBJ databases">
        <authorList>
            <person name="Gilroy R."/>
        </authorList>
    </citation>
    <scope>NUCLEOTIDE SEQUENCE</scope>
    <source>
        <strain evidence="5">11687</strain>
    </source>
</reference>
<reference evidence="5" key="2">
    <citation type="journal article" date="2021" name="PeerJ">
        <title>Extensive microbial diversity within the chicken gut microbiome revealed by metagenomics and culture.</title>
        <authorList>
            <person name="Gilroy R."/>
            <person name="Ravi A."/>
            <person name="Getino M."/>
            <person name="Pursley I."/>
            <person name="Horton D.L."/>
            <person name="Alikhan N.F."/>
            <person name="Baker D."/>
            <person name="Gharbi K."/>
            <person name="Hall N."/>
            <person name="Watson M."/>
            <person name="Adriaenssens E.M."/>
            <person name="Foster-Nyarko E."/>
            <person name="Jarju S."/>
            <person name="Secka A."/>
            <person name="Antonio M."/>
            <person name="Oren A."/>
            <person name="Chaudhuri R.R."/>
            <person name="La Ragione R."/>
            <person name="Hildebrand F."/>
            <person name="Pallen M.J."/>
        </authorList>
    </citation>
    <scope>NUCLEOTIDE SEQUENCE</scope>
    <source>
        <strain evidence="5">11687</strain>
    </source>
</reference>
<keyword evidence="5" id="KW-0378">Hydrolase</keyword>
<comment type="cofactor">
    <cofactor evidence="4">
        <name>Mg(2+)</name>
        <dbReference type="ChEBI" id="CHEBI:18420"/>
    </cofactor>
    <text evidence="4">Divalent metal ions. Mg(2+) is the most effective.</text>
</comment>
<dbReference type="EC" id="3.1.3.-" evidence="1"/>
<dbReference type="EMBL" id="DVMZ01000108">
    <property type="protein sequence ID" value="HIU59281.1"/>
    <property type="molecule type" value="Genomic_DNA"/>
</dbReference>
<dbReference type="PANTHER" id="PTHR19288:SF46">
    <property type="entry name" value="HALOACID DEHALOGENASE-LIKE HYDROLASE DOMAIN-CONTAINING PROTEIN 2"/>
    <property type="match status" value="1"/>
</dbReference>
<organism evidence="5 6">
    <name type="scientific">Candidatus Scatosoma pullistercoris</name>
    <dbReference type="NCBI Taxonomy" id="2840934"/>
    <lineage>
        <taxon>Bacteria</taxon>
        <taxon>Bacillati</taxon>
        <taxon>Bacillota</taxon>
        <taxon>Clostridia</taxon>
        <taxon>Candidatus Scatosoma</taxon>
    </lineage>
</organism>
<sequence>MMTKSELLEKTRVFLLDMDGTIYLDETPIGPMRETLSLLRQAGKKLVYCTNNSSKTPEEYIAKLRRIGFWSDEDMVYTSAIATAEYLKKYHPGKSAYILATDEVRADFAKRGVRQDEKNPELCVLAYDTSLDFVKMKKFNEFLAAGKFYVATHPDAVCPALPVSAPDVGSFIELFRCSSGRVPDVVCGKPYPVMGEALSGLLGVGKEEIAMVGDRLHTDIRFANYNQFTAVLVLSGETTKEMLKTSPDHPDIVLDSLNDLAPLLRE</sequence>
<evidence type="ECO:0000256" key="3">
    <source>
        <dbReference type="PIRSR" id="PIRSR000915-2"/>
    </source>
</evidence>
<dbReference type="PIRSF" id="PIRSF000915">
    <property type="entry name" value="PGP-type_phosphatase"/>
    <property type="match status" value="1"/>
</dbReference>
<dbReference type="Gene3D" id="3.40.50.1000">
    <property type="entry name" value="HAD superfamily/HAD-like"/>
    <property type="match status" value="2"/>
</dbReference>
<dbReference type="Pfam" id="PF13344">
    <property type="entry name" value="Hydrolase_6"/>
    <property type="match status" value="1"/>
</dbReference>
<name>A0A9D1MFH6_9FIRM</name>
<comment type="caution">
    <text evidence="5">The sequence shown here is derived from an EMBL/GenBank/DDBJ whole genome shotgun (WGS) entry which is preliminary data.</text>
</comment>
<feature type="active site" description="Nucleophile" evidence="2">
    <location>
        <position position="17"/>
    </location>
</feature>
<dbReference type="PROSITE" id="PS01228">
    <property type="entry name" value="COF_1"/>
    <property type="match status" value="1"/>
</dbReference>
<dbReference type="Proteomes" id="UP000824081">
    <property type="component" value="Unassembled WGS sequence"/>
</dbReference>
<evidence type="ECO:0000256" key="4">
    <source>
        <dbReference type="PIRSR" id="PIRSR000915-3"/>
    </source>
</evidence>
<comment type="function">
    <text evidence="1">Catalyzes the dephosphorylation of 2-6 carbon acid sugars in vitro.</text>
</comment>
<dbReference type="PANTHER" id="PTHR19288">
    <property type="entry name" value="4-NITROPHENYLPHOSPHATASE-RELATED"/>
    <property type="match status" value="1"/>
</dbReference>
<feature type="binding site" evidence="4">
    <location>
        <position position="19"/>
    </location>
    <ligand>
        <name>Mg(2+)</name>
        <dbReference type="ChEBI" id="CHEBI:18420"/>
    </ligand>
</feature>
<accession>A0A9D1MFH6</accession>
<evidence type="ECO:0000313" key="5">
    <source>
        <dbReference type="EMBL" id="HIU59281.1"/>
    </source>
</evidence>
<feature type="active site" description="Proton donor" evidence="2">
    <location>
        <position position="19"/>
    </location>
</feature>
<dbReference type="InterPro" id="IPR006357">
    <property type="entry name" value="HAD-SF_hydro_IIA"/>
</dbReference>
<evidence type="ECO:0000256" key="1">
    <source>
        <dbReference type="PIRNR" id="PIRNR000915"/>
    </source>
</evidence>
<evidence type="ECO:0000313" key="6">
    <source>
        <dbReference type="Proteomes" id="UP000824081"/>
    </source>
</evidence>
<feature type="binding site" evidence="4">
    <location>
        <position position="214"/>
    </location>
    <ligand>
        <name>Mg(2+)</name>
        <dbReference type="ChEBI" id="CHEBI:18420"/>
    </ligand>
</feature>
<keyword evidence="1 4" id="KW-0460">Magnesium</keyword>
<dbReference type="Pfam" id="PF13242">
    <property type="entry name" value="Hydrolase_like"/>
    <property type="match status" value="1"/>
</dbReference>
<dbReference type="AlphaFoldDB" id="A0A9D1MFH6"/>
<dbReference type="GO" id="GO:0046872">
    <property type="term" value="F:metal ion binding"/>
    <property type="evidence" value="ECO:0007669"/>
    <property type="project" value="UniProtKB-KW"/>
</dbReference>
<proteinExistence type="inferred from homology"/>
<feature type="binding site" evidence="3">
    <location>
        <position position="189"/>
    </location>
    <ligand>
        <name>substrate</name>
    </ligand>
</feature>
<keyword evidence="1 4" id="KW-0479">Metal-binding</keyword>
<dbReference type="InterPro" id="IPR023214">
    <property type="entry name" value="HAD_sf"/>
</dbReference>